<reference evidence="9 10" key="1">
    <citation type="submission" date="2019-06" db="EMBL/GenBank/DDBJ databases">
        <title>Genome Sequence of the Brown Rot Fungal Pathogen Monilinia laxa.</title>
        <authorList>
            <person name="De Miccolis Angelini R.M."/>
            <person name="Landi L."/>
            <person name="Abate D."/>
            <person name="Pollastro S."/>
            <person name="Romanazzi G."/>
            <person name="Faretra F."/>
        </authorList>
    </citation>
    <scope>NUCLEOTIDE SEQUENCE [LARGE SCALE GENOMIC DNA]</scope>
    <source>
        <strain evidence="9 10">Mlax316</strain>
    </source>
</reference>
<dbReference type="PROSITE" id="PS50802">
    <property type="entry name" value="OTU"/>
    <property type="match status" value="1"/>
</dbReference>
<evidence type="ECO:0000256" key="3">
    <source>
        <dbReference type="ARBA" id="ARBA00022670"/>
    </source>
</evidence>
<evidence type="ECO:0000259" key="8">
    <source>
        <dbReference type="PROSITE" id="PS50802"/>
    </source>
</evidence>
<feature type="compositionally biased region" description="Basic residues" evidence="7">
    <location>
        <begin position="42"/>
        <end position="61"/>
    </location>
</feature>
<organism evidence="9 10">
    <name type="scientific">Monilinia laxa</name>
    <name type="common">Brown rot fungus</name>
    <name type="synonym">Sclerotinia laxa</name>
    <dbReference type="NCBI Taxonomy" id="61186"/>
    <lineage>
        <taxon>Eukaryota</taxon>
        <taxon>Fungi</taxon>
        <taxon>Dikarya</taxon>
        <taxon>Ascomycota</taxon>
        <taxon>Pezizomycotina</taxon>
        <taxon>Leotiomycetes</taxon>
        <taxon>Helotiales</taxon>
        <taxon>Sclerotiniaceae</taxon>
        <taxon>Monilinia</taxon>
    </lineage>
</organism>
<keyword evidence="10" id="KW-1185">Reference proteome</keyword>
<dbReference type="OrthoDB" id="18915at2759"/>
<dbReference type="GO" id="GO:0043130">
    <property type="term" value="F:ubiquitin binding"/>
    <property type="evidence" value="ECO:0007669"/>
    <property type="project" value="TreeGrafter"/>
</dbReference>
<evidence type="ECO:0000256" key="7">
    <source>
        <dbReference type="SAM" id="MobiDB-lite"/>
    </source>
</evidence>
<evidence type="ECO:0000256" key="4">
    <source>
        <dbReference type="ARBA" id="ARBA00022786"/>
    </source>
</evidence>
<dbReference type="PANTHER" id="PTHR12931:SF15">
    <property type="entry name" value="UBIQUITIN THIOESTERASE OTUBAIN-LIKE"/>
    <property type="match status" value="1"/>
</dbReference>
<proteinExistence type="predicted"/>
<dbReference type="SUPFAM" id="SSF54001">
    <property type="entry name" value="Cysteine proteinases"/>
    <property type="match status" value="1"/>
</dbReference>
<protein>
    <recommendedName>
        <fullName evidence="2">ubiquitinyl hydrolase 1</fullName>
        <ecNumber evidence="2">3.4.19.12</ecNumber>
    </recommendedName>
</protein>
<evidence type="ECO:0000313" key="9">
    <source>
        <dbReference type="EMBL" id="KAB8298915.1"/>
    </source>
</evidence>
<feature type="compositionally biased region" description="Basic residues" evidence="7">
    <location>
        <begin position="80"/>
        <end position="92"/>
    </location>
</feature>
<dbReference type="Pfam" id="PF10275">
    <property type="entry name" value="Peptidase_C65"/>
    <property type="match status" value="1"/>
</dbReference>
<feature type="compositionally biased region" description="Polar residues" evidence="7">
    <location>
        <begin position="66"/>
        <end position="76"/>
    </location>
</feature>
<keyword evidence="5" id="KW-0378">Hydrolase</keyword>
<dbReference type="InterPro" id="IPR042467">
    <property type="entry name" value="Peptidase_C65_otubain_sub2"/>
</dbReference>
<evidence type="ECO:0000256" key="1">
    <source>
        <dbReference type="ARBA" id="ARBA00000707"/>
    </source>
</evidence>
<dbReference type="InterPro" id="IPR003323">
    <property type="entry name" value="OTU_dom"/>
</dbReference>
<dbReference type="Proteomes" id="UP000326757">
    <property type="component" value="Unassembled WGS sequence"/>
</dbReference>
<dbReference type="GO" id="GO:0071108">
    <property type="term" value="P:protein K48-linked deubiquitination"/>
    <property type="evidence" value="ECO:0007669"/>
    <property type="project" value="TreeGrafter"/>
</dbReference>
<feature type="compositionally biased region" description="Low complexity" evidence="7">
    <location>
        <begin position="559"/>
        <end position="586"/>
    </location>
</feature>
<dbReference type="GO" id="GO:0006508">
    <property type="term" value="P:proteolysis"/>
    <property type="evidence" value="ECO:0007669"/>
    <property type="project" value="UniProtKB-KW"/>
</dbReference>
<accession>A0A5N6K813</accession>
<feature type="domain" description="OTU" evidence="8">
    <location>
        <begin position="278"/>
        <end position="485"/>
    </location>
</feature>
<dbReference type="GO" id="GO:0004843">
    <property type="term" value="F:cysteine-type deubiquitinase activity"/>
    <property type="evidence" value="ECO:0007669"/>
    <property type="project" value="UniProtKB-EC"/>
</dbReference>
<dbReference type="InterPro" id="IPR038765">
    <property type="entry name" value="Papain-like_cys_pep_sf"/>
</dbReference>
<keyword evidence="6" id="KW-0788">Thiol protease</keyword>
<evidence type="ECO:0000256" key="2">
    <source>
        <dbReference type="ARBA" id="ARBA00012759"/>
    </source>
</evidence>
<sequence length="769" mass="85104">MFQPQPTPYLPFTSYGLNISPQSQSQSQPSLPPPLLDFNNFQHHHHHHHHNHNLNHHHNHNHNNNSIAISNLQSNLHQHSPSHTHSHPHSHSQSHSQQQQQQQRANLLPHTPPTTTTIVDSLTSIVGAGSQPGQGTSAGRGLGNTLQQFQQRHPQQQQQQLQQLQPPPLFTSINSNLINPANSNSTPNITGTINLPHNTNTNPSLQSPYAHHNQSQYKMESNGVNDLEAQEALAREFQPALEGPLVGEKKSSLAIAEEYAKADPIYVSKTSALPQKYSHYRPILGDGNCGWRAAGFSYFETLLRSGNKGQVEEELARMMSLNNLLITAGGFDAWLFEDMVEETTTLLREMADLMDTSIQAAESLVLSKFNNSEISNAIVYHFRLLASSWLKANPQNYQDFIPDGGGVDQYRKDWLEPPNQEIDHLGMALLIDVLLKPTGFAVEIVYLDRSEGTQVNSHMFQADDANGPMIYLLYRPGHYDILYKDLLRQSIDMSSNIQVNRATNFSHQHTIQQNAPMNSFQNMDLLLSIPGVSMASPYSNFGSQYQASMSQSFAPPPISTTISPMSPTLSTPPSATSASSLPTRSTFTSINSPTPILSSPHAFQAAQTSLAIHTLPPPQAHSIPSPTSFSLPSASFRPSKYEWAITADLQEGPRTITIQIFSLRSGPRRRMDWAWVVKEEGGLVGSVLGVGRGVIEDQGMLIGFERLMGERKIHHGNDAGTGSNLLCLYVFRKFCYGFLELSGEMQSYHIIPYGYIILSSILGINGVLS</sequence>
<dbReference type="EMBL" id="VIGI01000006">
    <property type="protein sequence ID" value="KAB8298915.1"/>
    <property type="molecule type" value="Genomic_DNA"/>
</dbReference>
<dbReference type="GO" id="GO:0005634">
    <property type="term" value="C:nucleus"/>
    <property type="evidence" value="ECO:0007669"/>
    <property type="project" value="TreeGrafter"/>
</dbReference>
<dbReference type="AlphaFoldDB" id="A0A5N6K813"/>
<feature type="compositionally biased region" description="Low complexity" evidence="7">
    <location>
        <begin position="93"/>
        <end position="103"/>
    </location>
</feature>
<dbReference type="Gene3D" id="3.30.200.60">
    <property type="entry name" value="Peptidase C65 Otubain, subdomain 1"/>
    <property type="match status" value="1"/>
</dbReference>
<evidence type="ECO:0000256" key="5">
    <source>
        <dbReference type="ARBA" id="ARBA00022801"/>
    </source>
</evidence>
<dbReference type="InterPro" id="IPR042468">
    <property type="entry name" value="Peptidase_C65_otubain_sub1"/>
</dbReference>
<evidence type="ECO:0000313" key="10">
    <source>
        <dbReference type="Proteomes" id="UP000326757"/>
    </source>
</evidence>
<evidence type="ECO:0000256" key="6">
    <source>
        <dbReference type="ARBA" id="ARBA00022807"/>
    </source>
</evidence>
<dbReference type="InterPro" id="IPR019400">
    <property type="entry name" value="Peptidase_C65_otubain"/>
</dbReference>
<keyword evidence="3" id="KW-0645">Protease</keyword>
<dbReference type="CDD" id="cd22749">
    <property type="entry name" value="Otubain_C65"/>
    <property type="match status" value="1"/>
</dbReference>
<comment type="caution">
    <text evidence="9">The sequence shown here is derived from an EMBL/GenBank/DDBJ whole genome shotgun (WGS) entry which is preliminary data.</text>
</comment>
<comment type="catalytic activity">
    <reaction evidence="1">
        <text>Thiol-dependent hydrolysis of ester, thioester, amide, peptide and isopeptide bonds formed by the C-terminal Gly of ubiquitin (a 76-residue protein attached to proteins as an intracellular targeting signal).</text>
        <dbReference type="EC" id="3.4.19.12"/>
    </reaction>
</comment>
<gene>
    <name evidence="9" type="ORF">EYC80_001072</name>
</gene>
<feature type="compositionally biased region" description="Low complexity" evidence="7">
    <location>
        <begin position="20"/>
        <end position="29"/>
    </location>
</feature>
<dbReference type="Gene3D" id="1.20.1300.20">
    <property type="entry name" value="Peptidase C65 Otubain, subdomain 2"/>
    <property type="match status" value="1"/>
</dbReference>
<dbReference type="EC" id="3.4.19.12" evidence="2"/>
<dbReference type="PANTHER" id="PTHR12931">
    <property type="entry name" value="UBIQUITIN THIOLESTERASE PROTEIN OTUB"/>
    <property type="match status" value="1"/>
</dbReference>
<feature type="region of interest" description="Disordered" evidence="7">
    <location>
        <begin position="13"/>
        <end position="117"/>
    </location>
</feature>
<keyword evidence="4" id="KW-0833">Ubl conjugation pathway</keyword>
<feature type="region of interest" description="Disordered" evidence="7">
    <location>
        <begin position="552"/>
        <end position="591"/>
    </location>
</feature>
<name>A0A5N6K813_MONLA</name>